<feature type="domain" description="MOSC" evidence="1">
    <location>
        <begin position="33"/>
        <end position="168"/>
    </location>
</feature>
<dbReference type="EMBL" id="CP036348">
    <property type="protein sequence ID" value="QDV66773.1"/>
    <property type="molecule type" value="Genomic_DNA"/>
</dbReference>
<dbReference type="PROSITE" id="PS51340">
    <property type="entry name" value="MOSC"/>
    <property type="match status" value="1"/>
</dbReference>
<evidence type="ECO:0000259" key="1">
    <source>
        <dbReference type="PROSITE" id="PS51340"/>
    </source>
</evidence>
<dbReference type="KEGG" id="rcf:Poly24_04610"/>
<proteinExistence type="predicted"/>
<dbReference type="PANTHER" id="PTHR30212:SF4">
    <property type="entry name" value="MOSC DOMAIN-CONTAINING PROTEIN"/>
    <property type="match status" value="1"/>
</dbReference>
<dbReference type="Gene3D" id="2.40.33.20">
    <property type="entry name" value="PK beta-barrel domain-like"/>
    <property type="match status" value="1"/>
</dbReference>
<dbReference type="Pfam" id="PF03473">
    <property type="entry name" value="MOSC"/>
    <property type="match status" value="1"/>
</dbReference>
<dbReference type="InterPro" id="IPR005163">
    <property type="entry name" value="Tri_helical_YiiM-like"/>
</dbReference>
<dbReference type="RefSeq" id="WP_231753425.1">
    <property type="nucleotide sequence ID" value="NZ_CP036348.1"/>
</dbReference>
<organism evidence="2 3">
    <name type="scientific">Rosistilla carotiformis</name>
    <dbReference type="NCBI Taxonomy" id="2528017"/>
    <lineage>
        <taxon>Bacteria</taxon>
        <taxon>Pseudomonadati</taxon>
        <taxon>Planctomycetota</taxon>
        <taxon>Planctomycetia</taxon>
        <taxon>Pirellulales</taxon>
        <taxon>Pirellulaceae</taxon>
        <taxon>Rosistilla</taxon>
    </lineage>
</organism>
<dbReference type="InterPro" id="IPR005302">
    <property type="entry name" value="MoCF_Sase_C"/>
</dbReference>
<sequence length="232" mass="25706">MTVQCHAELISVQIGLPRIIPAEKPWVTGFWKEPVGEPLWLGTTNLQGDGQADLVNHGGPHKAVCVYSADHFPTWRETLGLEDLRAGAFGENFTVSDLTEQDVCIGDVWSVGDAVVQVSQPRQPCWKLARRWGIKDLAYQVQQTGRTGWYFRVLEEGLVGPGMRLGLVDRSSDPWTIEAANRVMHHDKQNLDDASRLAAVAALSPSWQATLQKRIDKQVASDERLRLDGAGD</sequence>
<gene>
    <name evidence="2" type="ORF">Poly24_04610</name>
</gene>
<dbReference type="InterPro" id="IPR011037">
    <property type="entry name" value="Pyrv_Knase-like_insert_dom_sf"/>
</dbReference>
<dbReference type="Pfam" id="PF03475">
    <property type="entry name" value="YiiM_3-alpha"/>
    <property type="match status" value="1"/>
</dbReference>
<evidence type="ECO:0000313" key="2">
    <source>
        <dbReference type="EMBL" id="QDV66773.1"/>
    </source>
</evidence>
<dbReference type="PANTHER" id="PTHR30212">
    <property type="entry name" value="PROTEIN YIIM"/>
    <property type="match status" value="1"/>
</dbReference>
<reference evidence="2 3" key="1">
    <citation type="submission" date="2019-02" db="EMBL/GenBank/DDBJ databases">
        <title>Deep-cultivation of Planctomycetes and their phenomic and genomic characterization uncovers novel biology.</title>
        <authorList>
            <person name="Wiegand S."/>
            <person name="Jogler M."/>
            <person name="Boedeker C."/>
            <person name="Pinto D."/>
            <person name="Vollmers J."/>
            <person name="Rivas-Marin E."/>
            <person name="Kohn T."/>
            <person name="Peeters S.H."/>
            <person name="Heuer A."/>
            <person name="Rast P."/>
            <person name="Oberbeckmann S."/>
            <person name="Bunk B."/>
            <person name="Jeske O."/>
            <person name="Meyerdierks A."/>
            <person name="Storesund J.E."/>
            <person name="Kallscheuer N."/>
            <person name="Luecker S."/>
            <person name="Lage O.M."/>
            <person name="Pohl T."/>
            <person name="Merkel B.J."/>
            <person name="Hornburger P."/>
            <person name="Mueller R.-W."/>
            <person name="Bruemmer F."/>
            <person name="Labrenz M."/>
            <person name="Spormann A.M."/>
            <person name="Op den Camp H."/>
            <person name="Overmann J."/>
            <person name="Amann R."/>
            <person name="Jetten M.S.M."/>
            <person name="Mascher T."/>
            <person name="Medema M.H."/>
            <person name="Devos D.P."/>
            <person name="Kaster A.-K."/>
            <person name="Ovreas L."/>
            <person name="Rohde M."/>
            <person name="Galperin M.Y."/>
            <person name="Jogler C."/>
        </authorList>
    </citation>
    <scope>NUCLEOTIDE SEQUENCE [LARGE SCALE GENOMIC DNA]</scope>
    <source>
        <strain evidence="2 3">Poly24</strain>
    </source>
</reference>
<name>A0A518JMK4_9BACT</name>
<dbReference type="InterPro" id="IPR052353">
    <property type="entry name" value="Benzoxazolinone_Detox_Enz"/>
</dbReference>
<dbReference type="Proteomes" id="UP000315082">
    <property type="component" value="Chromosome"/>
</dbReference>
<dbReference type="GO" id="GO:0030170">
    <property type="term" value="F:pyridoxal phosphate binding"/>
    <property type="evidence" value="ECO:0007669"/>
    <property type="project" value="InterPro"/>
</dbReference>
<dbReference type="GO" id="GO:0003824">
    <property type="term" value="F:catalytic activity"/>
    <property type="evidence" value="ECO:0007669"/>
    <property type="project" value="InterPro"/>
</dbReference>
<keyword evidence="3" id="KW-1185">Reference proteome</keyword>
<dbReference type="SUPFAM" id="SSF50800">
    <property type="entry name" value="PK beta-barrel domain-like"/>
    <property type="match status" value="1"/>
</dbReference>
<accession>A0A518JMK4</accession>
<protein>
    <submittedName>
        <fullName evidence="2">6-N-hydroxylaminopurine resistance protein</fullName>
    </submittedName>
</protein>
<dbReference type="GO" id="GO:0030151">
    <property type="term" value="F:molybdenum ion binding"/>
    <property type="evidence" value="ECO:0007669"/>
    <property type="project" value="InterPro"/>
</dbReference>
<evidence type="ECO:0000313" key="3">
    <source>
        <dbReference type="Proteomes" id="UP000315082"/>
    </source>
</evidence>
<dbReference type="AlphaFoldDB" id="A0A518JMK4"/>